<dbReference type="CDD" id="cd05233">
    <property type="entry name" value="SDR_c"/>
    <property type="match status" value="1"/>
</dbReference>
<keyword evidence="2 3" id="KW-0560">Oxidoreductase</keyword>
<gene>
    <name evidence="3" type="ORF">E3O06_15755</name>
</gene>
<name>A0A4R8USW0_9MICO</name>
<dbReference type="PRINTS" id="PR00080">
    <property type="entry name" value="SDRFAMILY"/>
</dbReference>
<dbReference type="GO" id="GO:0047936">
    <property type="term" value="F:glucose 1-dehydrogenase [NAD(P)+] activity"/>
    <property type="evidence" value="ECO:0007669"/>
    <property type="project" value="UniProtKB-EC"/>
</dbReference>
<sequence>MLKSKSALVTGAGAGIGRAIAVSYAAEGARVLVSDIDDEAGQRTVDIISAAGGIAAFHHADVSSLADNENLVAAVLQRWGTLDIACNNAGIAPPSTPLADVSEELWLKILAVDLSSVFYGLRSQIPAMIKSGGGAIVNISSILGQVAFSGVGPYVAAKHGVVGLTKSAALEYAAQGIRAVAVGPAFIKTGLETHLDEQSRLSLDSLHPVGRMGEPEEVAELVSWLSSDRASFVNGGYFPVDGGYLTR</sequence>
<dbReference type="PANTHER" id="PTHR42760:SF40">
    <property type="entry name" value="3-OXOACYL-[ACYL-CARRIER-PROTEIN] REDUCTASE, CHLOROPLASTIC"/>
    <property type="match status" value="1"/>
</dbReference>
<comment type="caution">
    <text evidence="3">The sequence shown here is derived from an EMBL/GenBank/DDBJ whole genome shotgun (WGS) entry which is preliminary data.</text>
</comment>
<dbReference type="Pfam" id="PF13561">
    <property type="entry name" value="adh_short_C2"/>
    <property type="match status" value="1"/>
</dbReference>
<dbReference type="PANTHER" id="PTHR42760">
    <property type="entry name" value="SHORT-CHAIN DEHYDROGENASES/REDUCTASES FAMILY MEMBER"/>
    <property type="match status" value="1"/>
</dbReference>
<dbReference type="NCBIfam" id="NF005559">
    <property type="entry name" value="PRK07231.1"/>
    <property type="match status" value="1"/>
</dbReference>
<dbReference type="PROSITE" id="PS00061">
    <property type="entry name" value="ADH_SHORT"/>
    <property type="match status" value="1"/>
</dbReference>
<proteinExistence type="inferred from homology"/>
<dbReference type="GO" id="GO:0030497">
    <property type="term" value="P:fatty acid elongation"/>
    <property type="evidence" value="ECO:0007669"/>
    <property type="project" value="TreeGrafter"/>
</dbReference>
<dbReference type="OrthoDB" id="517007at2"/>
<evidence type="ECO:0000256" key="2">
    <source>
        <dbReference type="ARBA" id="ARBA00023002"/>
    </source>
</evidence>
<dbReference type="Proteomes" id="UP000298173">
    <property type="component" value="Unassembled WGS sequence"/>
</dbReference>
<dbReference type="AlphaFoldDB" id="A0A4R8USW0"/>
<accession>A0A4R8USW0</accession>
<organism evidence="3 4">
    <name type="scientific">Cryobacterium glaciale</name>
    <dbReference type="NCBI Taxonomy" id="1259145"/>
    <lineage>
        <taxon>Bacteria</taxon>
        <taxon>Bacillati</taxon>
        <taxon>Actinomycetota</taxon>
        <taxon>Actinomycetes</taxon>
        <taxon>Micrococcales</taxon>
        <taxon>Microbacteriaceae</taxon>
        <taxon>Cryobacterium</taxon>
    </lineage>
</organism>
<evidence type="ECO:0000313" key="3">
    <source>
        <dbReference type="EMBL" id="TFB69805.1"/>
    </source>
</evidence>
<protein>
    <submittedName>
        <fullName evidence="3">Glucose 1-dehydrogenase</fullName>
        <ecNumber evidence="3">1.1.1.47</ecNumber>
    </submittedName>
</protein>
<dbReference type="Gene3D" id="3.40.50.720">
    <property type="entry name" value="NAD(P)-binding Rossmann-like Domain"/>
    <property type="match status" value="1"/>
</dbReference>
<evidence type="ECO:0000313" key="4">
    <source>
        <dbReference type="Proteomes" id="UP000298173"/>
    </source>
</evidence>
<dbReference type="EMBL" id="SOEY01000030">
    <property type="protein sequence ID" value="TFB69805.1"/>
    <property type="molecule type" value="Genomic_DNA"/>
</dbReference>
<dbReference type="FunFam" id="3.40.50.720:FF:000084">
    <property type="entry name" value="Short-chain dehydrogenase reductase"/>
    <property type="match status" value="1"/>
</dbReference>
<keyword evidence="4" id="KW-1185">Reference proteome</keyword>
<dbReference type="InterPro" id="IPR020904">
    <property type="entry name" value="Sc_DH/Rdtase_CS"/>
</dbReference>
<dbReference type="PRINTS" id="PR00081">
    <property type="entry name" value="GDHRDH"/>
</dbReference>
<reference evidence="3 4" key="1">
    <citation type="submission" date="2019-03" db="EMBL/GenBank/DDBJ databases">
        <title>Genomics of glacier-inhabiting Cryobacterium strains.</title>
        <authorList>
            <person name="Liu Q."/>
            <person name="Xin Y.-H."/>
        </authorList>
    </citation>
    <scope>NUCLEOTIDE SEQUENCE [LARGE SCALE GENOMIC DNA]</scope>
    <source>
        <strain evidence="3 4">HLT2-23</strain>
    </source>
</reference>
<comment type="similarity">
    <text evidence="1">Belongs to the short-chain dehydrogenases/reductases (SDR) family.</text>
</comment>
<dbReference type="SUPFAM" id="SSF51735">
    <property type="entry name" value="NAD(P)-binding Rossmann-fold domains"/>
    <property type="match status" value="1"/>
</dbReference>
<dbReference type="InterPro" id="IPR036291">
    <property type="entry name" value="NAD(P)-bd_dom_sf"/>
</dbReference>
<dbReference type="InterPro" id="IPR002347">
    <property type="entry name" value="SDR_fam"/>
</dbReference>
<dbReference type="EC" id="1.1.1.47" evidence="3"/>
<evidence type="ECO:0000256" key="1">
    <source>
        <dbReference type="ARBA" id="ARBA00006484"/>
    </source>
</evidence>